<keyword evidence="1" id="KW-0812">Transmembrane</keyword>
<feature type="transmembrane region" description="Helical" evidence="1">
    <location>
        <begin position="12"/>
        <end position="31"/>
    </location>
</feature>
<dbReference type="EMBL" id="QUSY01002821">
    <property type="protein sequence ID" value="RHY19786.1"/>
    <property type="molecule type" value="Genomic_DNA"/>
</dbReference>
<dbReference type="Proteomes" id="UP000285060">
    <property type="component" value="Unassembled WGS sequence"/>
</dbReference>
<proteinExistence type="predicted"/>
<accession>A0A3R6ZHG2</accession>
<evidence type="ECO:0000256" key="1">
    <source>
        <dbReference type="SAM" id="Phobius"/>
    </source>
</evidence>
<dbReference type="VEuPathDB" id="FungiDB:H310_08141"/>
<dbReference type="AlphaFoldDB" id="A0A3R6ZHG2"/>
<reference evidence="2 3" key="1">
    <citation type="submission" date="2018-08" db="EMBL/GenBank/DDBJ databases">
        <title>Aphanomyces genome sequencing and annotation.</title>
        <authorList>
            <person name="Minardi D."/>
            <person name="Oidtmann B."/>
            <person name="Van Der Giezen M."/>
            <person name="Studholme D.J."/>
        </authorList>
    </citation>
    <scope>NUCLEOTIDE SEQUENCE [LARGE SCALE GENOMIC DNA]</scope>
    <source>
        <strain evidence="2 3">NJM0002</strain>
    </source>
</reference>
<keyword evidence="3" id="KW-1185">Reference proteome</keyword>
<gene>
    <name evidence="2" type="ORF">DYB32_010176</name>
</gene>
<organism evidence="2 3">
    <name type="scientific">Aphanomyces invadans</name>
    <dbReference type="NCBI Taxonomy" id="157072"/>
    <lineage>
        <taxon>Eukaryota</taxon>
        <taxon>Sar</taxon>
        <taxon>Stramenopiles</taxon>
        <taxon>Oomycota</taxon>
        <taxon>Saprolegniomycetes</taxon>
        <taxon>Saprolegniales</taxon>
        <taxon>Verrucalvaceae</taxon>
        <taxon>Aphanomyces</taxon>
    </lineage>
</organism>
<protein>
    <submittedName>
        <fullName evidence="2">Uncharacterized protein</fullName>
    </submittedName>
</protein>
<evidence type="ECO:0000313" key="3">
    <source>
        <dbReference type="Proteomes" id="UP000285060"/>
    </source>
</evidence>
<keyword evidence="1" id="KW-1133">Transmembrane helix</keyword>
<name>A0A3R6ZHG2_9STRA</name>
<sequence length="155" mass="16815">MEPPPFAPATRAVLLGFLAAVPLEVVSYIRLLCYSNDMAVDTGLVTIAVLRYTHSKNKTSCTNRVDIDALVHLFLAGCSIGVIVAMLIEMVLTLVAQGCFLVVDNRDVLGQIERYRAEHPGNGTSAGDILAHIRVRHSFSTLLTLSFMALLVPYG</sequence>
<evidence type="ECO:0000313" key="2">
    <source>
        <dbReference type="EMBL" id="RHY19786.1"/>
    </source>
</evidence>
<comment type="caution">
    <text evidence="2">The sequence shown here is derived from an EMBL/GenBank/DDBJ whole genome shotgun (WGS) entry which is preliminary data.</text>
</comment>
<keyword evidence="1" id="KW-0472">Membrane</keyword>
<feature type="transmembrane region" description="Helical" evidence="1">
    <location>
        <begin position="73"/>
        <end position="96"/>
    </location>
</feature>